<dbReference type="Gene3D" id="3.30.70.360">
    <property type="match status" value="1"/>
</dbReference>
<dbReference type="Gene3D" id="3.40.630.10">
    <property type="entry name" value="Zn peptidases"/>
    <property type="match status" value="1"/>
</dbReference>
<comment type="subunit">
    <text evidence="3">Homodimer.</text>
</comment>
<feature type="binding site" evidence="7">
    <location>
        <position position="85"/>
    </location>
    <ligand>
        <name>Zn(2+)</name>
        <dbReference type="ChEBI" id="CHEBI:29105"/>
        <label>1</label>
    </ligand>
</feature>
<accession>A0A9X9X9V0</accession>
<dbReference type="PANTHER" id="PTHR32494:SF19">
    <property type="entry name" value="ALLANTOATE DEIMINASE-RELATED"/>
    <property type="match status" value="1"/>
</dbReference>
<keyword evidence="4 7" id="KW-0479">Metal-binding</keyword>
<organism evidence="9 10">
    <name type="scientific">Neoroseomonas eburnea</name>
    <dbReference type="NCBI Taxonomy" id="1346889"/>
    <lineage>
        <taxon>Bacteria</taxon>
        <taxon>Pseudomonadati</taxon>
        <taxon>Pseudomonadota</taxon>
        <taxon>Alphaproteobacteria</taxon>
        <taxon>Acetobacterales</taxon>
        <taxon>Acetobacteraceae</taxon>
        <taxon>Neoroseomonas</taxon>
    </lineage>
</organism>
<feature type="binding site" evidence="7">
    <location>
        <position position="198"/>
    </location>
    <ligand>
        <name>Zn(2+)</name>
        <dbReference type="ChEBI" id="CHEBI:29105"/>
        <label>1</label>
    </ligand>
</feature>
<evidence type="ECO:0000256" key="4">
    <source>
        <dbReference type="ARBA" id="ARBA00022723"/>
    </source>
</evidence>
<comment type="cofactor">
    <cofactor evidence="7">
        <name>Zn(2+)</name>
        <dbReference type="ChEBI" id="CHEBI:29105"/>
    </cofactor>
    <text evidence="7">Binds 2 Zn(2+) ions per subunit.</text>
</comment>
<dbReference type="InterPro" id="IPR010158">
    <property type="entry name" value="Amidase_Cbmase"/>
</dbReference>
<evidence type="ECO:0000256" key="7">
    <source>
        <dbReference type="PIRSR" id="PIRSR001235-1"/>
    </source>
</evidence>
<dbReference type="InterPro" id="IPR036264">
    <property type="entry name" value="Bact_exopeptidase_dim_dom"/>
</dbReference>
<sequence length="433" mass="45038">MTLAAAVAEEQPRVAALLDRLAAIGADPPGITRHAFDERENAAHALAVVEAGRLGLQVARDAACNLYLTWPGAGRSAPRVLLGSHFDSVRHGGNFDGAAGVVAALAAVSALRATGFTPRADITIAAFRCEEAVWFGLGLIGSRAALGLLPREALDRRRADTGLTLADHITRCGGDPDAIVPGTRLLPVGPIRCFLEAHIEQAPSLIEAGLPLAIATGIPGNIRHAAIRIAGEDAHVGLPRRFRRDAALAGADIFTALDALWAEEEEAGRAMAFTIGRFHTDTSTHELTVVAGDFTFSLDLRAYDAAHLAALEQRLHAIVAEVAARRGVGIELGPRNAAPVGPCDPALRAGLAAAAARMGIATMPLGSPASHDAANFAAAGIPTGLLLIRNANGSHNPREAMEIPDLMAATATFAEWLRAEAAGWSRSRSVGIS</sequence>
<keyword evidence="10" id="KW-1185">Reference proteome</keyword>
<dbReference type="InterPro" id="IPR002933">
    <property type="entry name" value="Peptidase_M20"/>
</dbReference>
<evidence type="ECO:0000259" key="8">
    <source>
        <dbReference type="Pfam" id="PF07687"/>
    </source>
</evidence>
<evidence type="ECO:0000256" key="5">
    <source>
        <dbReference type="ARBA" id="ARBA00022801"/>
    </source>
</evidence>
<evidence type="ECO:0000313" key="9">
    <source>
        <dbReference type="EMBL" id="MBR0680486.1"/>
    </source>
</evidence>
<comment type="caution">
    <text evidence="9">The sequence shown here is derived from an EMBL/GenBank/DDBJ whole genome shotgun (WGS) entry which is preliminary data.</text>
</comment>
<dbReference type="SUPFAM" id="SSF53187">
    <property type="entry name" value="Zn-dependent exopeptidases"/>
    <property type="match status" value="1"/>
</dbReference>
<dbReference type="EC" id="3.5.-.-" evidence="9"/>
<dbReference type="Pfam" id="PF01546">
    <property type="entry name" value="Peptidase_M20"/>
    <property type="match status" value="1"/>
</dbReference>
<evidence type="ECO:0000256" key="1">
    <source>
        <dbReference type="ARBA" id="ARBA00001936"/>
    </source>
</evidence>
<dbReference type="Proteomes" id="UP001138709">
    <property type="component" value="Unassembled WGS sequence"/>
</dbReference>
<dbReference type="Pfam" id="PF07687">
    <property type="entry name" value="M20_dimer"/>
    <property type="match status" value="1"/>
</dbReference>
<feature type="binding site" evidence="7">
    <location>
        <position position="395"/>
    </location>
    <ligand>
        <name>Zn(2+)</name>
        <dbReference type="ChEBI" id="CHEBI:29105"/>
        <label>2</label>
    </ligand>
</feature>
<dbReference type="InterPro" id="IPR011650">
    <property type="entry name" value="Peptidase_M20_dimer"/>
</dbReference>
<dbReference type="AlphaFoldDB" id="A0A9X9X9V0"/>
<keyword evidence="7" id="KW-0862">Zinc</keyword>
<dbReference type="EMBL" id="JAAEDL010000006">
    <property type="protein sequence ID" value="MBR0680486.1"/>
    <property type="molecule type" value="Genomic_DNA"/>
</dbReference>
<reference evidence="9" key="1">
    <citation type="submission" date="2020-01" db="EMBL/GenBank/DDBJ databases">
        <authorList>
            <person name="Rat A."/>
        </authorList>
    </citation>
    <scope>NUCLEOTIDE SEQUENCE</scope>
    <source>
        <strain evidence="9">LMG 31228</strain>
    </source>
</reference>
<dbReference type="PIRSF" id="PIRSF001235">
    <property type="entry name" value="Amidase_carbamoylase"/>
    <property type="match status" value="1"/>
</dbReference>
<feature type="binding site" evidence="7">
    <location>
        <position position="96"/>
    </location>
    <ligand>
        <name>Zn(2+)</name>
        <dbReference type="ChEBI" id="CHEBI:29105"/>
        <label>1</label>
    </ligand>
</feature>
<protein>
    <submittedName>
        <fullName evidence="9">Hydantoinase/carbamoylase family amidase</fullName>
        <ecNumber evidence="9">3.5.-.-</ecNumber>
    </submittedName>
</protein>
<dbReference type="PANTHER" id="PTHR32494">
    <property type="entry name" value="ALLANTOATE DEIMINASE-RELATED"/>
    <property type="match status" value="1"/>
</dbReference>
<name>A0A9X9X9V0_9PROT</name>
<comment type="similarity">
    <text evidence="2">Belongs to the peptidase M20 family.</text>
</comment>
<dbReference type="NCBIfam" id="TIGR01879">
    <property type="entry name" value="hydantase"/>
    <property type="match status" value="1"/>
</dbReference>
<feature type="binding site" evidence="7">
    <location>
        <position position="131"/>
    </location>
    <ligand>
        <name>Zn(2+)</name>
        <dbReference type="ChEBI" id="CHEBI:29105"/>
        <label>2</label>
    </ligand>
</feature>
<dbReference type="RefSeq" id="WP_211846007.1">
    <property type="nucleotide sequence ID" value="NZ_JAAEDL010000006.1"/>
</dbReference>
<feature type="domain" description="Peptidase M20 dimerisation" evidence="8">
    <location>
        <begin position="222"/>
        <end position="324"/>
    </location>
</feature>
<dbReference type="GO" id="GO:0046872">
    <property type="term" value="F:metal ion binding"/>
    <property type="evidence" value="ECO:0007669"/>
    <property type="project" value="UniProtKB-KW"/>
</dbReference>
<reference evidence="9" key="2">
    <citation type="journal article" date="2021" name="Syst. Appl. Microbiol.">
        <title>Roseomonas hellenica sp. nov., isolated from roots of wild-growing Alkanna tinctoria.</title>
        <authorList>
            <person name="Rat A."/>
            <person name="Naranjo H.D."/>
            <person name="Lebbe L."/>
            <person name="Cnockaert M."/>
            <person name="Krigas N."/>
            <person name="Grigoriadou K."/>
            <person name="Maloupa E."/>
            <person name="Willems A."/>
        </authorList>
    </citation>
    <scope>NUCLEOTIDE SEQUENCE</scope>
    <source>
        <strain evidence="9">LMG 31228</strain>
    </source>
</reference>
<comment type="cofactor">
    <cofactor evidence="1">
        <name>Mn(2+)</name>
        <dbReference type="ChEBI" id="CHEBI:29035"/>
    </cofactor>
</comment>
<keyword evidence="6" id="KW-0464">Manganese</keyword>
<dbReference type="GO" id="GO:0016813">
    <property type="term" value="F:hydrolase activity, acting on carbon-nitrogen (but not peptide) bonds, in linear amidines"/>
    <property type="evidence" value="ECO:0007669"/>
    <property type="project" value="InterPro"/>
</dbReference>
<evidence type="ECO:0000256" key="6">
    <source>
        <dbReference type="ARBA" id="ARBA00023211"/>
    </source>
</evidence>
<proteinExistence type="inferred from homology"/>
<feature type="binding site" evidence="7">
    <location>
        <position position="96"/>
    </location>
    <ligand>
        <name>Zn(2+)</name>
        <dbReference type="ChEBI" id="CHEBI:29105"/>
        <label>2</label>
    </ligand>
</feature>
<keyword evidence="5 9" id="KW-0378">Hydrolase</keyword>
<gene>
    <name evidence="9" type="ORF">GXW74_08305</name>
</gene>
<evidence type="ECO:0000256" key="2">
    <source>
        <dbReference type="ARBA" id="ARBA00006153"/>
    </source>
</evidence>
<evidence type="ECO:0000313" key="10">
    <source>
        <dbReference type="Proteomes" id="UP001138709"/>
    </source>
</evidence>
<dbReference type="SUPFAM" id="SSF55031">
    <property type="entry name" value="Bacterial exopeptidase dimerisation domain"/>
    <property type="match status" value="1"/>
</dbReference>
<evidence type="ECO:0000256" key="3">
    <source>
        <dbReference type="ARBA" id="ARBA00011738"/>
    </source>
</evidence>